<dbReference type="GO" id="GO:0015297">
    <property type="term" value="F:antiporter activity"/>
    <property type="evidence" value="ECO:0007669"/>
    <property type="project" value="InterPro"/>
</dbReference>
<feature type="transmembrane region" description="Helical" evidence="11">
    <location>
        <begin position="423"/>
        <end position="440"/>
    </location>
</feature>
<evidence type="ECO:0000256" key="9">
    <source>
        <dbReference type="ARBA" id="ARBA00038341"/>
    </source>
</evidence>
<keyword evidence="3" id="KW-0633">Potassium transport</keyword>
<evidence type="ECO:0000256" key="5">
    <source>
        <dbReference type="ARBA" id="ARBA00022958"/>
    </source>
</evidence>
<protein>
    <recommendedName>
        <fullName evidence="17">Cation/H+ exchanger domain-containing protein</fullName>
    </recommendedName>
</protein>
<dbReference type="PANTHER" id="PTHR32468">
    <property type="entry name" value="CATION/H + ANTIPORTER"/>
    <property type="match status" value="1"/>
</dbReference>
<evidence type="ECO:0000313" key="15">
    <source>
        <dbReference type="EMBL" id="KAF4367718.1"/>
    </source>
</evidence>
<dbReference type="AlphaFoldDB" id="A0A7J6FAV0"/>
<keyword evidence="7" id="KW-0406">Ion transport</keyword>
<dbReference type="InterPro" id="IPR057290">
    <property type="entry name" value="CHX17_C"/>
</dbReference>
<feature type="domain" description="Cation/H(+) antiporter C-terminal" evidence="14">
    <location>
        <begin position="639"/>
        <end position="781"/>
    </location>
</feature>
<feature type="transmembrane region" description="Helical" evidence="11">
    <location>
        <begin position="106"/>
        <end position="125"/>
    </location>
</feature>
<feature type="transmembrane region" description="Helical" evidence="11">
    <location>
        <begin position="330"/>
        <end position="350"/>
    </location>
</feature>
<dbReference type="GO" id="GO:0012505">
    <property type="term" value="C:endomembrane system"/>
    <property type="evidence" value="ECO:0007669"/>
    <property type="project" value="TreeGrafter"/>
</dbReference>
<keyword evidence="6 11" id="KW-1133">Transmembrane helix</keyword>
<dbReference type="GO" id="GO:1902600">
    <property type="term" value="P:proton transmembrane transport"/>
    <property type="evidence" value="ECO:0007669"/>
    <property type="project" value="InterPro"/>
</dbReference>
<evidence type="ECO:0000256" key="2">
    <source>
        <dbReference type="ARBA" id="ARBA00022448"/>
    </source>
</evidence>
<feature type="transmembrane region" description="Helical" evidence="11">
    <location>
        <begin position="175"/>
        <end position="197"/>
    </location>
</feature>
<feature type="transmembrane region" description="Helical" evidence="11">
    <location>
        <begin position="359"/>
        <end position="378"/>
    </location>
</feature>
<feature type="domain" description="Cation/H+ exchanger transmembrane" evidence="12">
    <location>
        <begin position="61"/>
        <end position="439"/>
    </location>
</feature>
<dbReference type="PANTHER" id="PTHR32468:SF114">
    <property type="entry name" value="CATION_H+ EXCHANGER DOMAIN-CONTAINING PROTEIN"/>
    <property type="match status" value="1"/>
</dbReference>
<evidence type="ECO:0000259" key="12">
    <source>
        <dbReference type="Pfam" id="PF00999"/>
    </source>
</evidence>
<feature type="transmembrane region" description="Helical" evidence="11">
    <location>
        <begin position="279"/>
        <end position="299"/>
    </location>
</feature>
<dbReference type="Gene3D" id="1.20.1530.20">
    <property type="match status" value="1"/>
</dbReference>
<evidence type="ECO:0000256" key="8">
    <source>
        <dbReference type="ARBA" id="ARBA00023136"/>
    </source>
</evidence>
<dbReference type="EMBL" id="JAATIQ010000245">
    <property type="protein sequence ID" value="KAF4367718.1"/>
    <property type="molecule type" value="Genomic_DNA"/>
</dbReference>
<feature type="transmembrane region" description="Helical" evidence="11">
    <location>
        <begin position="248"/>
        <end position="267"/>
    </location>
</feature>
<evidence type="ECO:0000259" key="14">
    <source>
        <dbReference type="Pfam" id="PF23259"/>
    </source>
</evidence>
<reference evidence="15 16" key="1">
    <citation type="journal article" date="2020" name="bioRxiv">
        <title>Sequence and annotation of 42 cannabis genomes reveals extensive copy number variation in cannabinoid synthesis and pathogen resistance genes.</title>
        <authorList>
            <person name="Mckernan K.J."/>
            <person name="Helbert Y."/>
            <person name="Kane L.T."/>
            <person name="Ebling H."/>
            <person name="Zhang L."/>
            <person name="Liu B."/>
            <person name="Eaton Z."/>
            <person name="Mclaughlin S."/>
            <person name="Kingan S."/>
            <person name="Baybayan P."/>
            <person name="Concepcion G."/>
            <person name="Jordan M."/>
            <person name="Riva A."/>
            <person name="Barbazuk W."/>
            <person name="Harkins T."/>
        </authorList>
    </citation>
    <scope>NUCLEOTIDE SEQUENCE [LARGE SCALE GENOMIC DNA]</scope>
    <source>
        <strain evidence="16">cv. Jamaican Lion 4</strain>
        <tissue evidence="15">Leaf</tissue>
    </source>
</reference>
<feature type="transmembrane region" description="Helical" evidence="11">
    <location>
        <begin position="45"/>
        <end position="68"/>
    </location>
</feature>
<name>A0A7J6FAV0_CANSA</name>
<evidence type="ECO:0000256" key="10">
    <source>
        <dbReference type="SAM" id="MobiDB-lite"/>
    </source>
</evidence>
<feature type="region of interest" description="Disordered" evidence="10">
    <location>
        <begin position="795"/>
        <end position="816"/>
    </location>
</feature>
<feature type="transmembrane region" description="Helical" evidence="11">
    <location>
        <begin position="137"/>
        <end position="155"/>
    </location>
</feature>
<accession>A0A7J6FAV0</accession>
<feature type="domain" description="Cation/H(+) antiporter central" evidence="13">
    <location>
        <begin position="497"/>
        <end position="623"/>
    </location>
</feature>
<evidence type="ECO:0000256" key="3">
    <source>
        <dbReference type="ARBA" id="ARBA00022538"/>
    </source>
</evidence>
<keyword evidence="8 11" id="KW-0472">Membrane</keyword>
<evidence type="ECO:0000256" key="4">
    <source>
        <dbReference type="ARBA" id="ARBA00022692"/>
    </source>
</evidence>
<gene>
    <name evidence="15" type="ORF">G4B88_001470</name>
</gene>
<evidence type="ECO:0000256" key="7">
    <source>
        <dbReference type="ARBA" id="ARBA00023065"/>
    </source>
</evidence>
<dbReference type="Pfam" id="PF00999">
    <property type="entry name" value="Na_H_Exchanger"/>
    <property type="match status" value="1"/>
</dbReference>
<keyword evidence="5" id="KW-0630">Potassium</keyword>
<sequence>MGTLDVNSSVTYDQVNNFNNLTNVCTTLKNMYPYGPFFLYNPLNYTFPLLLSQLSLSTGAILLTYLLLKPLRQSILVVQVLGGLLLGPSVLGQSSLFMSSFFPLKGLLMLDIFSSMGFILYFFLIGVHTNPSVLKKINKISLLIGISTVLIPYAMNQAFSVLLPRILSMNPDETNILPVVGHAESLVALPTIANLLVELKIMKSEIGRVAMCSSAVSSLFSFIISTIFDTINQDHDENQQVVPRLGSVIVFVTFIVYMVRPLILWLLKHRPVQASFNTNHFIIVVVLVLMTGFFGQAIGLHTHFGPLILGITIPAGPPIGPGLEEKLHIFTYWIFLPIFFLKNGLIINIFQIKPRSHMIVQLMAIVGALGKFIGAYFTSRRGCNMPIADAITLGLLMTNQGLLELGLFKMLRRKKSIDTDTFVSMYLSMLIVSGLAVPVIKRLYDPSRTYVVYKRRSVMDSKSKSQLRLLVCVPDEEIAHTTINILEAFNPRVDSQLAVCVLHLVEVVGHSSPILIPQNLVEKSSFHLGSSKDIFEAFRTFKLSNLQCVSVYPYSLLSPCTAMHDQVCTLALDKKSSLVIIPFHKRLHADGTVKSYKKASLIMNKNVLDKVPCSVAILIHRGLFRSSLPVLGSSCESRIGVIFLGGADDREALAIGARMADHPNITLTMTRLVADGNFTGNDPEERRMDNESLSEFRQAMTDNYRVTYIEEVIRDGRGTAAVICSMENSYEIILVGRNHDKQSPLMSGFDDCVDHAELGAIGEILASSHFKGNTTILVVQQRPIVVNEHECSRQDRGVPYSITDEEEMPIQGRSPP</sequence>
<keyword evidence="16" id="KW-1185">Reference proteome</keyword>
<evidence type="ECO:0000256" key="1">
    <source>
        <dbReference type="ARBA" id="ARBA00004141"/>
    </source>
</evidence>
<dbReference type="GO" id="GO:0006813">
    <property type="term" value="P:potassium ion transport"/>
    <property type="evidence" value="ECO:0007669"/>
    <property type="project" value="UniProtKB-KW"/>
</dbReference>
<dbReference type="InterPro" id="IPR050794">
    <property type="entry name" value="CPA2_transporter"/>
</dbReference>
<evidence type="ECO:0000259" key="13">
    <source>
        <dbReference type="Pfam" id="PF23256"/>
    </source>
</evidence>
<feature type="transmembrane region" description="Helical" evidence="11">
    <location>
        <begin position="75"/>
        <end position="94"/>
    </location>
</feature>
<feature type="transmembrane region" description="Helical" evidence="11">
    <location>
        <begin position="390"/>
        <end position="411"/>
    </location>
</feature>
<evidence type="ECO:0000256" key="6">
    <source>
        <dbReference type="ARBA" id="ARBA00022989"/>
    </source>
</evidence>
<dbReference type="Proteomes" id="UP000583929">
    <property type="component" value="Unassembled WGS sequence"/>
</dbReference>
<keyword evidence="2" id="KW-0813">Transport</keyword>
<comment type="similarity">
    <text evidence="9">Belongs to the monovalent cation:proton antiporter 2 (CPA2) transporter (TC 2.A.37) family. CHX (TC 2.A.37.4) subfamily.</text>
</comment>
<dbReference type="InterPro" id="IPR006153">
    <property type="entry name" value="Cation/H_exchanger_TM"/>
</dbReference>
<dbReference type="GO" id="GO:0016020">
    <property type="term" value="C:membrane"/>
    <property type="evidence" value="ECO:0007669"/>
    <property type="project" value="UniProtKB-SubCell"/>
</dbReference>
<evidence type="ECO:0000313" key="16">
    <source>
        <dbReference type="Proteomes" id="UP000583929"/>
    </source>
</evidence>
<dbReference type="Pfam" id="PF23256">
    <property type="entry name" value="CHX17_2nd"/>
    <property type="match status" value="1"/>
</dbReference>
<comment type="caution">
    <text evidence="15">The sequence shown here is derived from an EMBL/GenBank/DDBJ whole genome shotgun (WGS) entry which is preliminary data.</text>
</comment>
<comment type="subcellular location">
    <subcellularLocation>
        <location evidence="1">Membrane</location>
        <topology evidence="1">Multi-pass membrane protein</topology>
    </subcellularLocation>
</comment>
<dbReference type="Pfam" id="PF23259">
    <property type="entry name" value="CHX17_C"/>
    <property type="match status" value="1"/>
</dbReference>
<keyword evidence="4 11" id="KW-0812">Transmembrane</keyword>
<dbReference type="InterPro" id="IPR057291">
    <property type="entry name" value="CHX17_2nd"/>
</dbReference>
<dbReference type="InterPro" id="IPR038770">
    <property type="entry name" value="Na+/solute_symporter_sf"/>
</dbReference>
<evidence type="ECO:0000256" key="11">
    <source>
        <dbReference type="SAM" id="Phobius"/>
    </source>
</evidence>
<organism evidence="15 16">
    <name type="scientific">Cannabis sativa</name>
    <name type="common">Hemp</name>
    <name type="synonym">Marijuana</name>
    <dbReference type="NCBI Taxonomy" id="3483"/>
    <lineage>
        <taxon>Eukaryota</taxon>
        <taxon>Viridiplantae</taxon>
        <taxon>Streptophyta</taxon>
        <taxon>Embryophyta</taxon>
        <taxon>Tracheophyta</taxon>
        <taxon>Spermatophyta</taxon>
        <taxon>Magnoliopsida</taxon>
        <taxon>eudicotyledons</taxon>
        <taxon>Gunneridae</taxon>
        <taxon>Pentapetalae</taxon>
        <taxon>rosids</taxon>
        <taxon>fabids</taxon>
        <taxon>Rosales</taxon>
        <taxon>Cannabaceae</taxon>
        <taxon>Cannabis</taxon>
    </lineage>
</organism>
<dbReference type="GO" id="GO:0006885">
    <property type="term" value="P:regulation of pH"/>
    <property type="evidence" value="ECO:0007669"/>
    <property type="project" value="TreeGrafter"/>
</dbReference>
<feature type="transmembrane region" description="Helical" evidence="11">
    <location>
        <begin position="209"/>
        <end position="228"/>
    </location>
</feature>
<proteinExistence type="inferred from homology"/>
<evidence type="ECO:0008006" key="17">
    <source>
        <dbReference type="Google" id="ProtNLM"/>
    </source>
</evidence>